<name>A0ABM4CJ00_HYDVU</name>
<feature type="compositionally biased region" description="Basic and acidic residues" evidence="1">
    <location>
        <begin position="325"/>
        <end position="339"/>
    </location>
</feature>
<feature type="region of interest" description="Disordered" evidence="1">
    <location>
        <begin position="115"/>
        <end position="143"/>
    </location>
</feature>
<organism evidence="2 3">
    <name type="scientific">Hydra vulgaris</name>
    <name type="common">Hydra</name>
    <name type="synonym">Hydra attenuata</name>
    <dbReference type="NCBI Taxonomy" id="6087"/>
    <lineage>
        <taxon>Eukaryota</taxon>
        <taxon>Metazoa</taxon>
        <taxon>Cnidaria</taxon>
        <taxon>Hydrozoa</taxon>
        <taxon>Hydroidolina</taxon>
        <taxon>Anthoathecata</taxon>
        <taxon>Aplanulata</taxon>
        <taxon>Hydridae</taxon>
        <taxon>Hydra</taxon>
    </lineage>
</organism>
<gene>
    <name evidence="3" type="primary">LOC136084774</name>
</gene>
<feature type="compositionally biased region" description="Basic and acidic residues" evidence="1">
    <location>
        <begin position="123"/>
        <end position="139"/>
    </location>
</feature>
<evidence type="ECO:0000256" key="1">
    <source>
        <dbReference type="SAM" id="MobiDB-lite"/>
    </source>
</evidence>
<sequence>MAYYANAKGGIPFFKREEERRWNDHLKKHKEFVDHMKPTLSLQKNAEQYDFLRYNASNVRYERERLEHIESENNYLLAKLVNVKMRNNDTYNGNQLKLNRSINSQSIHDIKKLRQNASYDDESSLKNNDKSYSDDDRNKQIKTSMSIDENPYCPIELKEFMKIDRVIMTENIRINKKLTEIKQGKYKHHIPKATEQDNSHRLLEKSSHSGNEEYDKKEVLRKAENVRLNKKLQDIKKGKGRKPPDDPQFDPGERWWVTSPRARDLAKMHKKADEIRNEIRLKREIAFKKEYEQQIKLMKEREDQKNQKEVPPGYHVKLRKKKKKYIDEKNNNKEKVEST</sequence>
<dbReference type="GeneID" id="136084774"/>
<feature type="region of interest" description="Disordered" evidence="1">
    <location>
        <begin position="190"/>
        <end position="254"/>
    </location>
</feature>
<proteinExistence type="predicted"/>
<dbReference type="RefSeq" id="XP_065661726.1">
    <property type="nucleotide sequence ID" value="XM_065805654.1"/>
</dbReference>
<keyword evidence="2" id="KW-1185">Reference proteome</keyword>
<accession>A0ABM4CJ00</accession>
<protein>
    <submittedName>
        <fullName evidence="3">Uncharacterized protein LOC136084774 isoform X1</fullName>
    </submittedName>
</protein>
<dbReference type="Proteomes" id="UP001652625">
    <property type="component" value="Chromosome 09"/>
</dbReference>
<feature type="compositionally biased region" description="Basic and acidic residues" evidence="1">
    <location>
        <begin position="299"/>
        <end position="308"/>
    </location>
</feature>
<evidence type="ECO:0000313" key="2">
    <source>
        <dbReference type="Proteomes" id="UP001652625"/>
    </source>
</evidence>
<feature type="region of interest" description="Disordered" evidence="1">
    <location>
        <begin position="299"/>
        <end position="339"/>
    </location>
</feature>
<reference evidence="3" key="1">
    <citation type="submission" date="2025-08" db="UniProtKB">
        <authorList>
            <consortium name="RefSeq"/>
        </authorList>
    </citation>
    <scope>IDENTIFICATION</scope>
</reference>
<feature type="compositionally biased region" description="Basic and acidic residues" evidence="1">
    <location>
        <begin position="192"/>
        <end position="245"/>
    </location>
</feature>
<evidence type="ECO:0000313" key="3">
    <source>
        <dbReference type="RefSeq" id="XP_065661726.1"/>
    </source>
</evidence>